<dbReference type="Proteomes" id="UP000801492">
    <property type="component" value="Unassembled WGS sequence"/>
</dbReference>
<evidence type="ECO:0000313" key="3">
    <source>
        <dbReference type="Proteomes" id="UP000801492"/>
    </source>
</evidence>
<reference evidence="2" key="1">
    <citation type="submission" date="2019-08" db="EMBL/GenBank/DDBJ databases">
        <title>The genome of the North American firefly Photinus pyralis.</title>
        <authorList>
            <consortium name="Photinus pyralis genome working group"/>
            <person name="Fallon T.R."/>
            <person name="Sander Lower S.E."/>
            <person name="Weng J.-K."/>
        </authorList>
    </citation>
    <scope>NUCLEOTIDE SEQUENCE</scope>
    <source>
        <strain evidence="2">TRF0915ILg1</strain>
        <tissue evidence="2">Whole body</tissue>
    </source>
</reference>
<dbReference type="OrthoDB" id="6766337at2759"/>
<feature type="region of interest" description="Disordered" evidence="1">
    <location>
        <begin position="185"/>
        <end position="213"/>
    </location>
</feature>
<dbReference type="AlphaFoldDB" id="A0A8K0CRX7"/>
<comment type="caution">
    <text evidence="2">The sequence shown here is derived from an EMBL/GenBank/DDBJ whole genome shotgun (WGS) entry which is preliminary data.</text>
</comment>
<name>A0A8K0CRX7_IGNLU</name>
<feature type="compositionally biased region" description="Polar residues" evidence="1">
    <location>
        <begin position="1"/>
        <end position="12"/>
    </location>
</feature>
<feature type="region of interest" description="Disordered" evidence="1">
    <location>
        <begin position="1"/>
        <end position="25"/>
    </location>
</feature>
<dbReference type="EMBL" id="VTPC01076156">
    <property type="protein sequence ID" value="KAF2888550.1"/>
    <property type="molecule type" value="Genomic_DNA"/>
</dbReference>
<accession>A0A8K0CRX7</accession>
<protein>
    <submittedName>
        <fullName evidence="2">Uncharacterized protein</fullName>
    </submittedName>
</protein>
<evidence type="ECO:0000313" key="2">
    <source>
        <dbReference type="EMBL" id="KAF2888550.1"/>
    </source>
</evidence>
<keyword evidence="3" id="KW-1185">Reference proteome</keyword>
<gene>
    <name evidence="2" type="ORF">ILUMI_17623</name>
</gene>
<proteinExistence type="predicted"/>
<evidence type="ECO:0000256" key="1">
    <source>
        <dbReference type="SAM" id="MobiDB-lite"/>
    </source>
</evidence>
<sequence>MDNTSGSSSPINTLKVDDNQPNSQQGHFALRTKQKAQEHRANWERRQKKFEDKWGNHKLLYQAMKLSMKLSRLEEAAGLTLVLRYLVKNSHPRGKVCHLFVTRGGGQNTLEVCVNLPTDPAKLQKLVEQVFCTCSETLNLDQLYKDFVITQGRIVYDYKQNIMQLNGMRTAAMAHQIRIVEEELGLDEESQEEEKSKTGGEKKNLESGKHKERKKSGYLKASLSFGVFKVTVESRENDKVQFQLEMELMEGTPIGSMNGCHPSGWIKVEY</sequence>
<organism evidence="2 3">
    <name type="scientific">Ignelater luminosus</name>
    <name type="common">Cucubano</name>
    <name type="synonym">Pyrophorus luminosus</name>
    <dbReference type="NCBI Taxonomy" id="2038154"/>
    <lineage>
        <taxon>Eukaryota</taxon>
        <taxon>Metazoa</taxon>
        <taxon>Ecdysozoa</taxon>
        <taxon>Arthropoda</taxon>
        <taxon>Hexapoda</taxon>
        <taxon>Insecta</taxon>
        <taxon>Pterygota</taxon>
        <taxon>Neoptera</taxon>
        <taxon>Endopterygota</taxon>
        <taxon>Coleoptera</taxon>
        <taxon>Polyphaga</taxon>
        <taxon>Elateriformia</taxon>
        <taxon>Elateroidea</taxon>
        <taxon>Elateridae</taxon>
        <taxon>Agrypninae</taxon>
        <taxon>Pyrophorini</taxon>
        <taxon>Ignelater</taxon>
    </lineage>
</organism>
<feature type="compositionally biased region" description="Basic and acidic residues" evidence="1">
    <location>
        <begin position="193"/>
        <end position="209"/>
    </location>
</feature>